<comment type="similarity">
    <text evidence="1 4">Belongs to the universal ribosomal protein uS11 family.</text>
</comment>
<organism evidence="6 7">
    <name type="scientific">Populus deltoides</name>
    <name type="common">Eastern poplar</name>
    <name type="synonym">Eastern cottonwood</name>
    <dbReference type="NCBI Taxonomy" id="3696"/>
    <lineage>
        <taxon>Eukaryota</taxon>
        <taxon>Viridiplantae</taxon>
        <taxon>Streptophyta</taxon>
        <taxon>Embryophyta</taxon>
        <taxon>Tracheophyta</taxon>
        <taxon>Spermatophyta</taxon>
        <taxon>Magnoliopsida</taxon>
        <taxon>eudicotyledons</taxon>
        <taxon>Gunneridae</taxon>
        <taxon>Pentapetalae</taxon>
        <taxon>rosids</taxon>
        <taxon>fabids</taxon>
        <taxon>Malpighiales</taxon>
        <taxon>Salicaceae</taxon>
        <taxon>Saliceae</taxon>
        <taxon>Populus</taxon>
    </lineage>
</organism>
<comment type="caution">
    <text evidence="6">The sequence shown here is derived from an EMBL/GenBank/DDBJ whole genome shotgun (WGS) entry which is preliminary data.</text>
</comment>
<dbReference type="Proteomes" id="UP000807159">
    <property type="component" value="Chromosome 11"/>
</dbReference>
<protein>
    <recommendedName>
        <fullName evidence="8">40S ribosomal protein S14</fullName>
    </recommendedName>
</protein>
<dbReference type="GO" id="GO:0005840">
    <property type="term" value="C:ribosome"/>
    <property type="evidence" value="ECO:0007669"/>
    <property type="project" value="UniProtKB-KW"/>
</dbReference>
<dbReference type="PROSITE" id="PS00054">
    <property type="entry name" value="RIBOSOMAL_S11"/>
    <property type="match status" value="1"/>
</dbReference>
<evidence type="ECO:0000256" key="4">
    <source>
        <dbReference type="RuleBase" id="RU003629"/>
    </source>
</evidence>
<dbReference type="AlphaFoldDB" id="A0A8T2XNK5"/>
<keyword evidence="2 4" id="KW-0689">Ribosomal protein</keyword>
<feature type="compositionally biased region" description="Basic residues" evidence="5">
    <location>
        <begin position="118"/>
        <end position="127"/>
    </location>
</feature>
<evidence type="ECO:0000313" key="7">
    <source>
        <dbReference type="Proteomes" id="UP000807159"/>
    </source>
</evidence>
<name>A0A8T2XNK5_POPDE</name>
<accession>A0A8T2XNK5</accession>
<dbReference type="Pfam" id="PF00411">
    <property type="entry name" value="Ribosomal_S11"/>
    <property type="match status" value="1"/>
</dbReference>
<dbReference type="SUPFAM" id="SSF53137">
    <property type="entry name" value="Translational machinery components"/>
    <property type="match status" value="1"/>
</dbReference>
<evidence type="ECO:0000256" key="5">
    <source>
        <dbReference type="SAM" id="MobiDB-lite"/>
    </source>
</evidence>
<sequence>MALFLIGFEKYMHAHESINSNCMDNKVDNHFVTGGMKVKADRDESSPYAAMLAAQDVSQRCKELGITALHIKLRATGGNKTKTPGPGAQSALRALARSGMRIGRIEDVTPIPTDSTRRKGGRRGRRL</sequence>
<dbReference type="GO" id="GO:0003735">
    <property type="term" value="F:structural constituent of ribosome"/>
    <property type="evidence" value="ECO:0007669"/>
    <property type="project" value="InterPro"/>
</dbReference>
<evidence type="ECO:0000256" key="3">
    <source>
        <dbReference type="ARBA" id="ARBA00023274"/>
    </source>
</evidence>
<dbReference type="PANTHER" id="PTHR11759">
    <property type="entry name" value="40S RIBOSOMAL PROTEIN S14/30S RIBOSOMAL PROTEIN S11"/>
    <property type="match status" value="1"/>
</dbReference>
<dbReference type="Gene3D" id="3.30.420.80">
    <property type="entry name" value="Ribosomal protein S11"/>
    <property type="match status" value="1"/>
</dbReference>
<dbReference type="GO" id="GO:1990904">
    <property type="term" value="C:ribonucleoprotein complex"/>
    <property type="evidence" value="ECO:0007669"/>
    <property type="project" value="UniProtKB-KW"/>
</dbReference>
<keyword evidence="7" id="KW-1185">Reference proteome</keyword>
<dbReference type="GO" id="GO:0006412">
    <property type="term" value="P:translation"/>
    <property type="evidence" value="ECO:0007669"/>
    <property type="project" value="InterPro"/>
</dbReference>
<keyword evidence="3 4" id="KW-0687">Ribonucleoprotein</keyword>
<dbReference type="FunFam" id="3.30.420.80:FF:000002">
    <property type="entry name" value="40S ribosomal protein S14"/>
    <property type="match status" value="1"/>
</dbReference>
<gene>
    <name evidence="6" type="ORF">H0E87_020667</name>
</gene>
<evidence type="ECO:0000256" key="2">
    <source>
        <dbReference type="ARBA" id="ARBA00022980"/>
    </source>
</evidence>
<dbReference type="InterPro" id="IPR018102">
    <property type="entry name" value="Ribosomal_uS11_CS"/>
</dbReference>
<evidence type="ECO:0000256" key="1">
    <source>
        <dbReference type="ARBA" id="ARBA00006194"/>
    </source>
</evidence>
<evidence type="ECO:0000313" key="6">
    <source>
        <dbReference type="EMBL" id="KAH8493993.1"/>
    </source>
</evidence>
<dbReference type="InterPro" id="IPR036967">
    <property type="entry name" value="Ribosomal_uS11_sf"/>
</dbReference>
<reference evidence="6" key="1">
    <citation type="journal article" date="2021" name="J. Hered.">
        <title>Genome Assembly of Salicaceae Populus deltoides (Eastern Cottonwood) I-69 Based on Nanopore Sequencing and Hi-C Technologies.</title>
        <authorList>
            <person name="Bai S."/>
            <person name="Wu H."/>
            <person name="Zhang J."/>
            <person name="Pan Z."/>
            <person name="Zhao W."/>
            <person name="Li Z."/>
            <person name="Tong C."/>
        </authorList>
    </citation>
    <scope>NUCLEOTIDE SEQUENCE</scope>
    <source>
        <tissue evidence="6">Leaf</tissue>
    </source>
</reference>
<dbReference type="InterPro" id="IPR001971">
    <property type="entry name" value="Ribosomal_uS11"/>
</dbReference>
<dbReference type="EMBL" id="JACEGQ020000011">
    <property type="protein sequence ID" value="KAH8493993.1"/>
    <property type="molecule type" value="Genomic_DNA"/>
</dbReference>
<dbReference type="HAMAP" id="MF_01310">
    <property type="entry name" value="Ribosomal_uS11"/>
    <property type="match status" value="1"/>
</dbReference>
<evidence type="ECO:0008006" key="8">
    <source>
        <dbReference type="Google" id="ProtNLM"/>
    </source>
</evidence>
<proteinExistence type="inferred from homology"/>
<feature type="region of interest" description="Disordered" evidence="5">
    <location>
        <begin position="103"/>
        <end position="127"/>
    </location>
</feature>